<dbReference type="Pfam" id="PF02254">
    <property type="entry name" value="TrkA_N"/>
    <property type="match status" value="1"/>
</dbReference>
<dbReference type="Gene3D" id="3.40.50.720">
    <property type="entry name" value="NAD(P)-binding Rossmann-like Domain"/>
    <property type="match status" value="1"/>
</dbReference>
<evidence type="ECO:0000259" key="2">
    <source>
        <dbReference type="PROSITE" id="PS51202"/>
    </source>
</evidence>
<dbReference type="InterPro" id="IPR036291">
    <property type="entry name" value="NAD(P)-bd_dom_sf"/>
</dbReference>
<dbReference type="InterPro" id="IPR050721">
    <property type="entry name" value="Trk_Ktr_HKT_K-transport"/>
</dbReference>
<dbReference type="PANTHER" id="PTHR43833:SF7">
    <property type="entry name" value="KTR SYSTEM POTASSIUM UPTAKE PROTEIN C"/>
    <property type="match status" value="1"/>
</dbReference>
<dbReference type="RefSeq" id="WP_234994097.1">
    <property type="nucleotide sequence ID" value="NZ_FXAP01000003.1"/>
</dbReference>
<dbReference type="SUPFAM" id="SSF116726">
    <property type="entry name" value="TrkA C-terminal domain-like"/>
    <property type="match status" value="1"/>
</dbReference>
<feature type="domain" description="RCK N-terminal" evidence="1">
    <location>
        <begin position="13"/>
        <end position="129"/>
    </location>
</feature>
<proteinExistence type="predicted"/>
<dbReference type="Pfam" id="PF02080">
    <property type="entry name" value="TrkA_C"/>
    <property type="match status" value="1"/>
</dbReference>
<evidence type="ECO:0000313" key="4">
    <source>
        <dbReference type="Proteomes" id="UP000266915"/>
    </source>
</evidence>
<comment type="caution">
    <text evidence="3">The sequence shown here is derived from an EMBL/GenBank/DDBJ whole genome shotgun (WGS) entry which is preliminary data.</text>
</comment>
<sequence>MARPFSNKRPRGVESVVVIGLGRFGRALATELAESGTEVLGIDTDEDIVQSLNGVLTHVVRADTTREGVFDQLGIDEFDRVVIAIGTDLQASILTASLLKRRGTTHIWAKAVSEQHGLILEQIGVEHVVYPESDMGRRVAHLVRGGGMLDFLAVEKDFVMAKTTAPAEVVGQTLTAARIRDRFSVTVVAVRHDDRWTYATGDTVLTAGQRLLVLGPTDKTERFAALPR</sequence>
<feature type="domain" description="RCK C-terminal" evidence="2">
    <location>
        <begin position="146"/>
        <end position="228"/>
    </location>
</feature>
<dbReference type="InterPro" id="IPR003148">
    <property type="entry name" value="RCK_N"/>
</dbReference>
<dbReference type="SUPFAM" id="SSF51735">
    <property type="entry name" value="NAD(P)-binding Rossmann-fold domains"/>
    <property type="match status" value="1"/>
</dbReference>
<dbReference type="InterPro" id="IPR006037">
    <property type="entry name" value="RCK_C"/>
</dbReference>
<name>A0A3N2BYJ5_9MICO</name>
<dbReference type="Gene3D" id="3.30.70.1450">
    <property type="entry name" value="Regulator of K+ conductance, C-terminal domain"/>
    <property type="match status" value="1"/>
</dbReference>
<protein>
    <submittedName>
        <fullName evidence="3">Trk system potassium uptake protein TrkA</fullName>
    </submittedName>
</protein>
<dbReference type="PROSITE" id="PS51201">
    <property type="entry name" value="RCK_N"/>
    <property type="match status" value="1"/>
</dbReference>
<dbReference type="Proteomes" id="UP000266915">
    <property type="component" value="Unassembled WGS sequence"/>
</dbReference>
<dbReference type="InterPro" id="IPR036721">
    <property type="entry name" value="RCK_C_sf"/>
</dbReference>
<dbReference type="AlphaFoldDB" id="A0A3N2BYJ5"/>
<dbReference type="PANTHER" id="PTHR43833">
    <property type="entry name" value="POTASSIUM CHANNEL PROTEIN 2-RELATED-RELATED"/>
    <property type="match status" value="1"/>
</dbReference>
<evidence type="ECO:0000313" key="3">
    <source>
        <dbReference type="EMBL" id="ROR80292.1"/>
    </source>
</evidence>
<accession>A0A3N2BYJ5</accession>
<dbReference type="GO" id="GO:0006813">
    <property type="term" value="P:potassium ion transport"/>
    <property type="evidence" value="ECO:0007669"/>
    <property type="project" value="InterPro"/>
</dbReference>
<dbReference type="EMBL" id="RKHL01000001">
    <property type="protein sequence ID" value="ROR80292.1"/>
    <property type="molecule type" value="Genomic_DNA"/>
</dbReference>
<dbReference type="GO" id="GO:0008324">
    <property type="term" value="F:monoatomic cation transmembrane transporter activity"/>
    <property type="evidence" value="ECO:0007669"/>
    <property type="project" value="InterPro"/>
</dbReference>
<reference evidence="3 4" key="1">
    <citation type="submission" date="2018-11" db="EMBL/GenBank/DDBJ databases">
        <title>Sequencing the genomes of 1000 actinobacteria strains.</title>
        <authorList>
            <person name="Klenk H.-P."/>
        </authorList>
    </citation>
    <scope>NUCLEOTIDE SEQUENCE [LARGE SCALE GENOMIC DNA]</scope>
    <source>
        <strain evidence="3 4">DSM 14012</strain>
    </source>
</reference>
<organism evidence="3 4">
    <name type="scientific">Plantibacter flavus</name>
    <dbReference type="NCBI Taxonomy" id="150123"/>
    <lineage>
        <taxon>Bacteria</taxon>
        <taxon>Bacillati</taxon>
        <taxon>Actinomycetota</taxon>
        <taxon>Actinomycetes</taxon>
        <taxon>Micrococcales</taxon>
        <taxon>Microbacteriaceae</taxon>
        <taxon>Plantibacter</taxon>
    </lineage>
</organism>
<keyword evidence="4" id="KW-1185">Reference proteome</keyword>
<dbReference type="PROSITE" id="PS51202">
    <property type="entry name" value="RCK_C"/>
    <property type="match status" value="1"/>
</dbReference>
<gene>
    <name evidence="3" type="ORF">EDD42_0330</name>
</gene>
<evidence type="ECO:0000259" key="1">
    <source>
        <dbReference type="PROSITE" id="PS51201"/>
    </source>
</evidence>